<feature type="signal peptide" evidence="2">
    <location>
        <begin position="1"/>
        <end position="19"/>
    </location>
</feature>
<gene>
    <name evidence="4" type="primary">tnfrsf17</name>
</gene>
<dbReference type="InterPro" id="IPR043521">
    <property type="entry name" value="TNFR_13C/17"/>
</dbReference>
<dbReference type="GO" id="GO:0033209">
    <property type="term" value="P:tumor necrosis factor-mediated signaling pathway"/>
    <property type="evidence" value="ECO:0007669"/>
    <property type="project" value="InterPro"/>
</dbReference>
<evidence type="ECO:0000313" key="4">
    <source>
        <dbReference type="RefSeq" id="XP_030630968.1"/>
    </source>
</evidence>
<reference evidence="4" key="1">
    <citation type="submission" date="2025-08" db="UniProtKB">
        <authorList>
            <consortium name="RefSeq"/>
        </authorList>
    </citation>
    <scope>IDENTIFICATION</scope>
</reference>
<feature type="transmembrane region" description="Helical" evidence="1">
    <location>
        <begin position="68"/>
        <end position="89"/>
    </location>
</feature>
<protein>
    <submittedName>
        <fullName evidence="4">Tumor necrosis factor receptor superfamily member 17</fullName>
    </submittedName>
</protein>
<sequence>MVLRLWLSLHAVPLTAVWCKCAPDYYYDGLVEECKHCSTRCNSPPHICTTFCTSCKSSSNESQESNNVQLILVLLFAFVCAFSALTVIVQVLRKKTCQELPCKEPVETSEGERSCDDSEQTEVAEAAATENGLADPEQETAQTHYNSSLPVPSTEEGTTALVTTKTVQIHNCTARHIEDVTLNIWRSGFIQ</sequence>
<keyword evidence="1" id="KW-0812">Transmembrane</keyword>
<keyword evidence="3" id="KW-1185">Reference proteome</keyword>
<proteinExistence type="predicted"/>
<evidence type="ECO:0000256" key="1">
    <source>
        <dbReference type="SAM" id="Phobius"/>
    </source>
</evidence>
<evidence type="ECO:0000313" key="3">
    <source>
        <dbReference type="Proteomes" id="UP000504632"/>
    </source>
</evidence>
<dbReference type="AlphaFoldDB" id="A0A6J2VGK0"/>
<evidence type="ECO:0000256" key="2">
    <source>
        <dbReference type="SAM" id="SignalP"/>
    </source>
</evidence>
<dbReference type="RefSeq" id="XP_030630968.1">
    <property type="nucleotide sequence ID" value="XM_030775108.1"/>
</dbReference>
<keyword evidence="2" id="KW-0732">Signal</keyword>
<feature type="chain" id="PRO_5027119427" evidence="2">
    <location>
        <begin position="20"/>
        <end position="191"/>
    </location>
</feature>
<keyword evidence="1" id="KW-1133">Transmembrane helix</keyword>
<dbReference type="Gene3D" id="4.10.1290.10">
    <property type="entry name" value="Tumor necrosis factor receptor superfamily"/>
    <property type="match status" value="1"/>
</dbReference>
<dbReference type="GeneID" id="115812623"/>
<dbReference type="CTD" id="608"/>
<accession>A0A6J2VGK0</accession>
<dbReference type="PANTHER" id="PTHR20437:SF3">
    <property type="entry name" value="BCMA TALL-1 BINDING DOMAIN-CONTAINING PROTEIN"/>
    <property type="match status" value="1"/>
</dbReference>
<name>A0A6J2VGK0_CHACN</name>
<dbReference type="InParanoid" id="A0A6J2VGK0"/>
<dbReference type="GO" id="GO:0038023">
    <property type="term" value="F:signaling receptor activity"/>
    <property type="evidence" value="ECO:0007669"/>
    <property type="project" value="InterPro"/>
</dbReference>
<dbReference type="OrthoDB" id="9894478at2759"/>
<dbReference type="PANTHER" id="PTHR20437">
    <property type="entry name" value="TUMOR NECROSIS FACTOR RECEPTOR SUBFAMILY MEMBER 13/17"/>
    <property type="match status" value="1"/>
</dbReference>
<organism evidence="3 4">
    <name type="scientific">Chanos chanos</name>
    <name type="common">Milkfish</name>
    <name type="synonym">Mugil chanos</name>
    <dbReference type="NCBI Taxonomy" id="29144"/>
    <lineage>
        <taxon>Eukaryota</taxon>
        <taxon>Metazoa</taxon>
        <taxon>Chordata</taxon>
        <taxon>Craniata</taxon>
        <taxon>Vertebrata</taxon>
        <taxon>Euteleostomi</taxon>
        <taxon>Actinopterygii</taxon>
        <taxon>Neopterygii</taxon>
        <taxon>Teleostei</taxon>
        <taxon>Ostariophysi</taxon>
        <taxon>Gonorynchiformes</taxon>
        <taxon>Chanidae</taxon>
        <taxon>Chanos</taxon>
    </lineage>
</organism>
<dbReference type="Proteomes" id="UP000504632">
    <property type="component" value="Chromosome 5"/>
</dbReference>
<keyword evidence="1" id="KW-0472">Membrane</keyword>
<keyword evidence="4" id="KW-0675">Receptor</keyword>